<proteinExistence type="inferred from homology"/>
<evidence type="ECO:0000313" key="6">
    <source>
        <dbReference type="EMBL" id="PTQ12743.1"/>
    </source>
</evidence>
<organism evidence="6 7">
    <name type="scientific">Sphingomonas oleivorans</name>
    <dbReference type="NCBI Taxonomy" id="1735121"/>
    <lineage>
        <taxon>Bacteria</taxon>
        <taxon>Pseudomonadati</taxon>
        <taxon>Pseudomonadota</taxon>
        <taxon>Alphaproteobacteria</taxon>
        <taxon>Sphingomonadales</taxon>
        <taxon>Sphingomonadaceae</taxon>
        <taxon>Sphingomonas</taxon>
    </lineage>
</organism>
<protein>
    <recommendedName>
        <fullName evidence="4">Protein tas</fullName>
    </recommendedName>
</protein>
<accession>A0A2T5G0T1</accession>
<evidence type="ECO:0000256" key="1">
    <source>
        <dbReference type="ARBA" id="ARBA00022857"/>
    </source>
</evidence>
<dbReference type="Proteomes" id="UP000244162">
    <property type="component" value="Unassembled WGS sequence"/>
</dbReference>
<dbReference type="OrthoDB" id="7181835at2"/>
<evidence type="ECO:0000313" key="7">
    <source>
        <dbReference type="Proteomes" id="UP000244162"/>
    </source>
</evidence>
<comment type="similarity">
    <text evidence="3">Belongs to the aldo/keto reductase family. Aldo/keto reductase 2 subfamily.</text>
</comment>
<dbReference type="RefSeq" id="WP_107965981.1">
    <property type="nucleotide sequence ID" value="NZ_NWBU01000004.1"/>
</dbReference>
<keyword evidence="1" id="KW-0521">NADP</keyword>
<dbReference type="InterPro" id="IPR023210">
    <property type="entry name" value="NADP_OxRdtase_dom"/>
</dbReference>
<evidence type="ECO:0000256" key="4">
    <source>
        <dbReference type="ARBA" id="ARBA00070119"/>
    </source>
</evidence>
<dbReference type="CDD" id="cd19094">
    <property type="entry name" value="AKR_Tas-like"/>
    <property type="match status" value="1"/>
</dbReference>
<gene>
    <name evidence="6" type="ORF">CLG96_00870</name>
</gene>
<evidence type="ECO:0000256" key="2">
    <source>
        <dbReference type="ARBA" id="ARBA00023002"/>
    </source>
</evidence>
<feature type="domain" description="NADP-dependent oxidoreductase" evidence="5">
    <location>
        <begin position="16"/>
        <end position="341"/>
    </location>
</feature>
<dbReference type="AlphaFoldDB" id="A0A2T5G0T1"/>
<reference evidence="6 7" key="1">
    <citation type="submission" date="2017-09" db="EMBL/GenBank/DDBJ databases">
        <title>Sphingomonas panjinensis sp.nov., isolated from oil-contaminated soil.</title>
        <authorList>
            <person name="Wang L."/>
            <person name="Chen L."/>
        </authorList>
    </citation>
    <scope>NUCLEOTIDE SEQUENCE [LARGE SCALE GENOMIC DNA]</scope>
    <source>
        <strain evidence="6 7">FW-11</strain>
    </source>
</reference>
<dbReference type="FunFam" id="3.20.20.100:FF:000005">
    <property type="entry name" value="NADP(H)-dependent aldo-keto reductase"/>
    <property type="match status" value="1"/>
</dbReference>
<sequence length="350" mass="38366">MQFRKLGGTDIDVSLICLGTMTWGSQNSEAEAHAQIDYALEQGVNFLDTAEAYPVTPTSPETQGRTEEYIGSWIAKTKRRGDIVLATKVAGPLRPGDPRKFRGGDNRLHRRNIHQAIDDSLTRLRTDYVDLYQIHWPDRTVPFFGVRGLDRLADHPDSAPIEETLSALDELVKAGKVRHVGVSNETPWGVGEYLRLARDKGLPRIASIQNAYSLLNRIFEIGLSEIALREQVGLLAYSPLASGNLTGKYLGGVIPPGSRREVAKQFVRYDTPGQVPASARYVALAHAHGLDPAQLALAYVNSRPFVTSTIIGATSMEQLRTNIASIDVTLSPEVLAEIEAIQHAIPDPCP</sequence>
<dbReference type="Pfam" id="PF00248">
    <property type="entry name" value="Aldo_ket_red"/>
    <property type="match status" value="1"/>
</dbReference>
<dbReference type="NCBIfam" id="NF007912">
    <property type="entry name" value="PRK10625.1"/>
    <property type="match status" value="1"/>
</dbReference>
<dbReference type="SUPFAM" id="SSF51430">
    <property type="entry name" value="NAD(P)-linked oxidoreductase"/>
    <property type="match status" value="1"/>
</dbReference>
<keyword evidence="7" id="KW-1185">Reference proteome</keyword>
<comment type="caution">
    <text evidence="6">The sequence shown here is derived from an EMBL/GenBank/DDBJ whole genome shotgun (WGS) entry which is preliminary data.</text>
</comment>
<evidence type="ECO:0000259" key="5">
    <source>
        <dbReference type="Pfam" id="PF00248"/>
    </source>
</evidence>
<name>A0A2T5G0T1_9SPHN</name>
<keyword evidence="2" id="KW-0560">Oxidoreductase</keyword>
<dbReference type="Gene3D" id="3.20.20.100">
    <property type="entry name" value="NADP-dependent oxidoreductase domain"/>
    <property type="match status" value="1"/>
</dbReference>
<dbReference type="PANTHER" id="PTHR43364">
    <property type="entry name" value="NADH-SPECIFIC METHYLGLYOXAL REDUCTASE-RELATED"/>
    <property type="match status" value="1"/>
</dbReference>
<evidence type="ECO:0000256" key="3">
    <source>
        <dbReference type="ARBA" id="ARBA00038157"/>
    </source>
</evidence>
<dbReference type="InterPro" id="IPR050523">
    <property type="entry name" value="AKR_Detox_Biosynth"/>
</dbReference>
<dbReference type="PANTHER" id="PTHR43364:SF4">
    <property type="entry name" value="NAD(P)-LINKED OXIDOREDUCTASE SUPERFAMILY PROTEIN"/>
    <property type="match status" value="1"/>
</dbReference>
<dbReference type="InterPro" id="IPR036812">
    <property type="entry name" value="NAD(P)_OxRdtase_dom_sf"/>
</dbReference>
<dbReference type="EMBL" id="NWBU01000004">
    <property type="protein sequence ID" value="PTQ12743.1"/>
    <property type="molecule type" value="Genomic_DNA"/>
</dbReference>
<dbReference type="GO" id="GO:0016491">
    <property type="term" value="F:oxidoreductase activity"/>
    <property type="evidence" value="ECO:0007669"/>
    <property type="project" value="UniProtKB-KW"/>
</dbReference>